<dbReference type="GO" id="GO:0005886">
    <property type="term" value="C:plasma membrane"/>
    <property type="evidence" value="ECO:0007669"/>
    <property type="project" value="UniProtKB-SubCell"/>
</dbReference>
<dbReference type="AlphaFoldDB" id="A0A2S9K8E4"/>
<gene>
    <name evidence="2" type="ORF">C6P64_02945</name>
</gene>
<dbReference type="PANTHER" id="PTHR33383">
    <property type="entry name" value="MEMBRANE PROTEIN INSERTION EFFICIENCY FACTOR-RELATED"/>
    <property type="match status" value="1"/>
</dbReference>
<dbReference type="Proteomes" id="UP000238589">
    <property type="component" value="Unassembled WGS sequence"/>
</dbReference>
<reference evidence="2 3" key="1">
    <citation type="submission" date="2018-03" db="EMBL/GenBank/DDBJ databases">
        <title>Comparative genomics illustrates the genes involved in a hyperalkaliphilic mechanisms of Serpentinomonas isolated from highly-alkaline calcium-rich serpentinized springs.</title>
        <authorList>
            <person name="Suzuki S."/>
            <person name="Ishii S."/>
            <person name="Walworth N."/>
            <person name="Bird L."/>
            <person name="Kuenen J.G."/>
            <person name="Nealson K.H."/>
        </authorList>
    </citation>
    <scope>NUCLEOTIDE SEQUENCE [LARGE SCALE GENOMIC DNA]</scope>
    <source>
        <strain evidence="2 3">P1</strain>
    </source>
</reference>
<comment type="similarity">
    <text evidence="1">Belongs to the UPF0161 family.</text>
</comment>
<comment type="caution">
    <text evidence="2">The sequence shown here is derived from an EMBL/GenBank/DDBJ whole genome shotgun (WGS) entry which is preliminary data.</text>
</comment>
<dbReference type="InterPro" id="IPR002696">
    <property type="entry name" value="Membr_insert_effic_factor_YidD"/>
</dbReference>
<dbReference type="SMART" id="SM01234">
    <property type="entry name" value="Haemolytic"/>
    <property type="match status" value="1"/>
</dbReference>
<dbReference type="OrthoDB" id="9801753at2"/>
<dbReference type="EMBL" id="PVLQ01000011">
    <property type="protein sequence ID" value="PRD66701.1"/>
    <property type="molecule type" value="Genomic_DNA"/>
</dbReference>
<dbReference type="Pfam" id="PF01809">
    <property type="entry name" value="YidD"/>
    <property type="match status" value="1"/>
</dbReference>
<comment type="subcellular location">
    <subcellularLocation>
        <location evidence="1">Cell membrane</location>
        <topology evidence="1">Peripheral membrane protein</topology>
        <orientation evidence="1">Cytoplasmic side</orientation>
    </subcellularLocation>
</comment>
<keyword evidence="1" id="KW-1003">Cell membrane</keyword>
<keyword evidence="3" id="KW-1185">Reference proteome</keyword>
<dbReference type="NCBIfam" id="TIGR00278">
    <property type="entry name" value="membrane protein insertion efficiency factor YidD"/>
    <property type="match status" value="1"/>
</dbReference>
<evidence type="ECO:0000256" key="1">
    <source>
        <dbReference type="HAMAP-Rule" id="MF_00386"/>
    </source>
</evidence>
<organism evidence="2 3">
    <name type="scientific">Malikia granosa</name>
    <dbReference type="NCBI Taxonomy" id="263067"/>
    <lineage>
        <taxon>Bacteria</taxon>
        <taxon>Pseudomonadati</taxon>
        <taxon>Pseudomonadota</taxon>
        <taxon>Betaproteobacteria</taxon>
        <taxon>Burkholderiales</taxon>
        <taxon>Comamonadaceae</taxon>
        <taxon>Malikia</taxon>
    </lineage>
</organism>
<evidence type="ECO:0000313" key="2">
    <source>
        <dbReference type="EMBL" id="PRD66701.1"/>
    </source>
</evidence>
<dbReference type="HAMAP" id="MF_00386">
    <property type="entry name" value="UPF0161_YidD"/>
    <property type="match status" value="1"/>
</dbReference>
<accession>A0A2S9K8E4</accession>
<dbReference type="PROSITE" id="PS51257">
    <property type="entry name" value="PROKAR_LIPOPROTEIN"/>
    <property type="match status" value="1"/>
</dbReference>
<comment type="function">
    <text evidence="1">Could be involved in insertion of integral membrane proteins into the membrane.</text>
</comment>
<name>A0A2S9K8E4_9BURK</name>
<sequence length="91" mass="10221">MPRDCLLALVRAYRLLLSPWVGSGCRFEPTCSAYSLQALERHGAVLGSWLTLRRLGRCHPWCAGGCDPVPEQAPRLFSRLITDPTETTRHE</sequence>
<proteinExistence type="inferred from homology"/>
<evidence type="ECO:0000313" key="3">
    <source>
        <dbReference type="Proteomes" id="UP000238589"/>
    </source>
</evidence>
<dbReference type="PANTHER" id="PTHR33383:SF1">
    <property type="entry name" value="MEMBRANE PROTEIN INSERTION EFFICIENCY FACTOR-RELATED"/>
    <property type="match status" value="1"/>
</dbReference>
<protein>
    <recommendedName>
        <fullName evidence="1">Putative membrane protein insertion efficiency factor</fullName>
    </recommendedName>
</protein>
<keyword evidence="1" id="KW-0472">Membrane</keyword>